<dbReference type="AlphaFoldDB" id="A0A165DI87"/>
<proteinExistence type="predicted"/>
<keyword evidence="2" id="KW-1185">Reference proteome</keyword>
<dbReference type="Proteomes" id="UP000077266">
    <property type="component" value="Unassembled WGS sequence"/>
</dbReference>
<organism evidence="1 2">
    <name type="scientific">Exidia glandulosa HHB12029</name>
    <dbReference type="NCBI Taxonomy" id="1314781"/>
    <lineage>
        <taxon>Eukaryota</taxon>
        <taxon>Fungi</taxon>
        <taxon>Dikarya</taxon>
        <taxon>Basidiomycota</taxon>
        <taxon>Agaricomycotina</taxon>
        <taxon>Agaricomycetes</taxon>
        <taxon>Auriculariales</taxon>
        <taxon>Exidiaceae</taxon>
        <taxon>Exidia</taxon>
    </lineage>
</organism>
<dbReference type="InParanoid" id="A0A165DI87"/>
<name>A0A165DI87_EXIGL</name>
<gene>
    <name evidence="1" type="ORF">EXIGLDRAFT_726994</name>
</gene>
<accession>A0A165DI87</accession>
<reference evidence="1 2" key="1">
    <citation type="journal article" date="2016" name="Mol. Biol. Evol.">
        <title>Comparative Genomics of Early-Diverging Mushroom-Forming Fungi Provides Insights into the Origins of Lignocellulose Decay Capabilities.</title>
        <authorList>
            <person name="Nagy L.G."/>
            <person name="Riley R."/>
            <person name="Tritt A."/>
            <person name="Adam C."/>
            <person name="Daum C."/>
            <person name="Floudas D."/>
            <person name="Sun H."/>
            <person name="Yadav J.S."/>
            <person name="Pangilinan J."/>
            <person name="Larsson K.H."/>
            <person name="Matsuura K."/>
            <person name="Barry K."/>
            <person name="Labutti K."/>
            <person name="Kuo R."/>
            <person name="Ohm R.A."/>
            <person name="Bhattacharya S.S."/>
            <person name="Shirouzu T."/>
            <person name="Yoshinaga Y."/>
            <person name="Martin F.M."/>
            <person name="Grigoriev I.V."/>
            <person name="Hibbett D.S."/>
        </authorList>
    </citation>
    <scope>NUCLEOTIDE SEQUENCE [LARGE SCALE GENOMIC DNA]</scope>
    <source>
        <strain evidence="1 2">HHB12029</strain>
    </source>
</reference>
<dbReference type="EMBL" id="KV426218">
    <property type="protein sequence ID" value="KZV84594.1"/>
    <property type="molecule type" value="Genomic_DNA"/>
</dbReference>
<evidence type="ECO:0000313" key="1">
    <source>
        <dbReference type="EMBL" id="KZV84594.1"/>
    </source>
</evidence>
<protein>
    <submittedName>
        <fullName evidence="1">Uncharacterized protein</fullName>
    </submittedName>
</protein>
<sequence length="83" mass="9150">MDASKLLHQSLASIVSDGNHRNDVFDAPCHSHSRRNRVCVARCLRAKDGSYEFMDGAVAVAVTDSVVRGENADRCGLYVRCIR</sequence>
<evidence type="ECO:0000313" key="2">
    <source>
        <dbReference type="Proteomes" id="UP000077266"/>
    </source>
</evidence>